<evidence type="ECO:0000256" key="6">
    <source>
        <dbReference type="ARBA" id="ARBA00022519"/>
    </source>
</evidence>
<dbReference type="NCBIfam" id="NF003962">
    <property type="entry name" value="PRK05454.2-5"/>
    <property type="match status" value="1"/>
</dbReference>
<evidence type="ECO:0000256" key="9">
    <source>
        <dbReference type="ARBA" id="ARBA00022692"/>
    </source>
</evidence>
<dbReference type="InterPro" id="IPR050321">
    <property type="entry name" value="Glycosyltr_2/OpgH_subfam"/>
</dbReference>
<feature type="transmembrane region" description="Helical" evidence="12">
    <location>
        <begin position="520"/>
        <end position="539"/>
    </location>
</feature>
<evidence type="ECO:0000256" key="4">
    <source>
        <dbReference type="ARBA" id="ARBA00020585"/>
    </source>
</evidence>
<protein>
    <recommendedName>
        <fullName evidence="4">Glucans biosynthesis glucosyltransferase H</fullName>
    </recommendedName>
</protein>
<feature type="transmembrane region" description="Helical" evidence="12">
    <location>
        <begin position="35"/>
        <end position="58"/>
    </location>
</feature>
<gene>
    <name evidence="14" type="ORF">SAMN04488238_102145</name>
</gene>
<dbReference type="InterPro" id="IPR029044">
    <property type="entry name" value="Nucleotide-diphossugar_trans"/>
</dbReference>
<keyword evidence="15" id="KW-1185">Reference proteome</keyword>
<evidence type="ECO:0000313" key="15">
    <source>
        <dbReference type="Proteomes" id="UP000198539"/>
    </source>
</evidence>
<feature type="transmembrane region" description="Helical" evidence="12">
    <location>
        <begin position="7"/>
        <end position="29"/>
    </location>
</feature>
<keyword evidence="6" id="KW-0997">Cell inner membrane</keyword>
<evidence type="ECO:0000256" key="10">
    <source>
        <dbReference type="ARBA" id="ARBA00022989"/>
    </source>
</evidence>
<evidence type="ECO:0000256" key="8">
    <source>
        <dbReference type="ARBA" id="ARBA00022679"/>
    </source>
</evidence>
<keyword evidence="9 12" id="KW-0812">Transmembrane</keyword>
<keyword evidence="8 14" id="KW-0808">Transferase</keyword>
<comment type="subcellular location">
    <subcellularLocation>
        <location evidence="1">Cell inner membrane</location>
        <topology evidence="1">Multi-pass membrane protein</topology>
    </subcellularLocation>
</comment>
<dbReference type="GO" id="GO:0016758">
    <property type="term" value="F:hexosyltransferase activity"/>
    <property type="evidence" value="ECO:0007669"/>
    <property type="project" value="TreeGrafter"/>
</dbReference>
<comment type="similarity">
    <text evidence="3">Belongs to the glycosyltransferase 2 family. OpgH subfamily.</text>
</comment>
<dbReference type="NCBIfam" id="NF003958">
    <property type="entry name" value="PRK05454.2-1"/>
    <property type="match status" value="1"/>
</dbReference>
<evidence type="ECO:0000256" key="5">
    <source>
        <dbReference type="ARBA" id="ARBA00022475"/>
    </source>
</evidence>
<keyword evidence="5" id="KW-1003">Cell membrane</keyword>
<evidence type="ECO:0000313" key="14">
    <source>
        <dbReference type="EMBL" id="SDW46372.1"/>
    </source>
</evidence>
<dbReference type="EMBL" id="FNOM01000002">
    <property type="protein sequence ID" value="SDW46372.1"/>
    <property type="molecule type" value="Genomic_DNA"/>
</dbReference>
<keyword evidence="10 12" id="KW-1133">Transmembrane helix</keyword>
<keyword evidence="11 12" id="KW-0472">Membrane</keyword>
<evidence type="ECO:0000256" key="12">
    <source>
        <dbReference type="SAM" id="Phobius"/>
    </source>
</evidence>
<reference evidence="14 15" key="1">
    <citation type="submission" date="2016-10" db="EMBL/GenBank/DDBJ databases">
        <authorList>
            <person name="de Groot N.N."/>
        </authorList>
    </citation>
    <scope>NUCLEOTIDE SEQUENCE [LARGE SCALE GENOMIC DNA]</scope>
    <source>
        <strain evidence="14 15">CGMCC 1.8894</strain>
    </source>
</reference>
<dbReference type="Gene3D" id="3.90.550.10">
    <property type="entry name" value="Spore Coat Polysaccharide Biosynthesis Protein SpsA, Chain A"/>
    <property type="match status" value="1"/>
</dbReference>
<feature type="transmembrane region" description="Helical" evidence="12">
    <location>
        <begin position="405"/>
        <end position="429"/>
    </location>
</feature>
<sequence length="585" mass="62244">MVGLRVLGVVLALVFGFLAAALFIQYAAMTRLSEWFWLAAVLLGISTAWLAWGAYLGALGLAPMRARPPEAEVITARTVVLVPICNEDALTTFARVAAMQRQLAGAPAQVDFAILSDTGSTSGAQAEEAALTRLLADAHSAGGMIYYRRRTQNTGRKAGNIADFITRSGAAWDFALVLDADSLMEAATILQMIRRMEAAPDLTLLQSLPRVVRARSVFGRAMQFASGFHGPVFTRGLARLQGRTGPYWGHNALVRIPAFAASCGLPELPGRAPSGGHILSHDYVEAALLARAGGTVRVDPDLGGSYEEAPENVVAHARRDRRWCQGNLQHARLLRTRGLRLWSRAIFVQGIMSYLASGLWATFLIAALLAGLWQAAPDYFPGVVAIYHERIGFLPVLPVDASGRAIGLLIGVFGLLLLPKLLVTVEAAITGRTRAHGGTGASLLSVLAELALSAALAPVLMAYQVRSVLQVVSGQDGGWPPNARGDGALTLAEAWAAAWFITLTGAIGLGFAATMVPQQLPWLLPVLVPMLLAPVLIAWTSRPGRHQAVHATPEERDPPAILALHDAILNRWQQGATADAALAVA</sequence>
<keyword evidence="7" id="KW-0328">Glycosyltransferase</keyword>
<dbReference type="RefSeq" id="WP_176846870.1">
    <property type="nucleotide sequence ID" value="NZ_CP061498.1"/>
</dbReference>
<name>A0A1H2TRC7_9RHOB</name>
<dbReference type="SUPFAM" id="SSF53448">
    <property type="entry name" value="Nucleotide-diphospho-sugar transferases"/>
    <property type="match status" value="1"/>
</dbReference>
<dbReference type="GO" id="GO:0005886">
    <property type="term" value="C:plasma membrane"/>
    <property type="evidence" value="ECO:0007669"/>
    <property type="project" value="UniProtKB-SubCell"/>
</dbReference>
<dbReference type="PANTHER" id="PTHR43867">
    <property type="entry name" value="CELLULOSE SYNTHASE CATALYTIC SUBUNIT A [UDP-FORMING]"/>
    <property type="match status" value="1"/>
</dbReference>
<evidence type="ECO:0000256" key="3">
    <source>
        <dbReference type="ARBA" id="ARBA00009337"/>
    </source>
</evidence>
<feature type="domain" description="Glycosyltransferase 2-like" evidence="13">
    <location>
        <begin position="176"/>
        <end position="370"/>
    </location>
</feature>
<dbReference type="InterPro" id="IPR001173">
    <property type="entry name" value="Glyco_trans_2-like"/>
</dbReference>
<evidence type="ECO:0000256" key="1">
    <source>
        <dbReference type="ARBA" id="ARBA00004429"/>
    </source>
</evidence>
<evidence type="ECO:0000259" key="13">
    <source>
        <dbReference type="Pfam" id="PF13632"/>
    </source>
</evidence>
<dbReference type="Proteomes" id="UP000198539">
    <property type="component" value="Unassembled WGS sequence"/>
</dbReference>
<feature type="transmembrane region" description="Helical" evidence="12">
    <location>
        <begin position="441"/>
        <end position="463"/>
    </location>
</feature>
<accession>A0A1H2TRC7</accession>
<dbReference type="STRING" id="564137.SAMN04488238_102145"/>
<comment type="pathway">
    <text evidence="2">Glycan metabolism; osmoregulated periplasmic glucan (OPG) biosynthesis.</text>
</comment>
<proteinExistence type="inferred from homology"/>
<feature type="transmembrane region" description="Helical" evidence="12">
    <location>
        <begin position="494"/>
        <end position="513"/>
    </location>
</feature>
<evidence type="ECO:0000256" key="7">
    <source>
        <dbReference type="ARBA" id="ARBA00022676"/>
    </source>
</evidence>
<evidence type="ECO:0000256" key="11">
    <source>
        <dbReference type="ARBA" id="ARBA00023136"/>
    </source>
</evidence>
<dbReference type="PANTHER" id="PTHR43867:SF5">
    <property type="entry name" value="GLUCANS BIOSYNTHESIS GLUCOSYLTRANSFERASE H"/>
    <property type="match status" value="1"/>
</dbReference>
<feature type="transmembrane region" description="Helical" evidence="12">
    <location>
        <begin position="345"/>
        <end position="373"/>
    </location>
</feature>
<evidence type="ECO:0000256" key="2">
    <source>
        <dbReference type="ARBA" id="ARBA00005001"/>
    </source>
</evidence>
<dbReference type="NCBIfam" id="NF003959">
    <property type="entry name" value="PRK05454.2-2"/>
    <property type="match status" value="1"/>
</dbReference>
<organism evidence="14 15">
    <name type="scientific">Roseicitreum antarcticum</name>
    <dbReference type="NCBI Taxonomy" id="564137"/>
    <lineage>
        <taxon>Bacteria</taxon>
        <taxon>Pseudomonadati</taxon>
        <taxon>Pseudomonadota</taxon>
        <taxon>Alphaproteobacteria</taxon>
        <taxon>Rhodobacterales</taxon>
        <taxon>Paracoccaceae</taxon>
        <taxon>Roseicitreum</taxon>
    </lineage>
</organism>
<dbReference type="AlphaFoldDB" id="A0A1H2TRC7"/>
<dbReference type="Pfam" id="PF13632">
    <property type="entry name" value="Glyco_trans_2_3"/>
    <property type="match status" value="1"/>
</dbReference>